<dbReference type="SUPFAM" id="SSF81383">
    <property type="entry name" value="F-box domain"/>
    <property type="match status" value="1"/>
</dbReference>
<dbReference type="InterPro" id="IPR050796">
    <property type="entry name" value="SCF_F-box_component"/>
</dbReference>
<keyword evidence="3" id="KW-1185">Reference proteome</keyword>
<dbReference type="InterPro" id="IPR013187">
    <property type="entry name" value="F-box-assoc_dom_typ3"/>
</dbReference>
<dbReference type="Pfam" id="PF08268">
    <property type="entry name" value="FBA_3"/>
    <property type="match status" value="1"/>
</dbReference>
<dbReference type="EMBL" id="NQVE01000192">
    <property type="protein sequence ID" value="RAL40798.1"/>
    <property type="molecule type" value="Genomic_DNA"/>
</dbReference>
<evidence type="ECO:0000259" key="1">
    <source>
        <dbReference type="PROSITE" id="PS50181"/>
    </source>
</evidence>
<dbReference type="Gene3D" id="1.20.1280.50">
    <property type="match status" value="1"/>
</dbReference>
<dbReference type="PANTHER" id="PTHR31672">
    <property type="entry name" value="BNACNNG10540D PROTEIN"/>
    <property type="match status" value="1"/>
</dbReference>
<dbReference type="SUPFAM" id="SSF50965">
    <property type="entry name" value="Galactose oxidase, central domain"/>
    <property type="match status" value="1"/>
</dbReference>
<feature type="domain" description="F-box" evidence="1">
    <location>
        <begin position="6"/>
        <end position="53"/>
    </location>
</feature>
<dbReference type="SMART" id="SM00256">
    <property type="entry name" value="FBOX"/>
    <property type="match status" value="1"/>
</dbReference>
<accession>A0A328D8K0</accession>
<dbReference type="AlphaFoldDB" id="A0A328D8K0"/>
<evidence type="ECO:0000313" key="2">
    <source>
        <dbReference type="EMBL" id="RAL40798.1"/>
    </source>
</evidence>
<name>A0A328D8K0_9ASTE</name>
<evidence type="ECO:0000313" key="3">
    <source>
        <dbReference type="Proteomes" id="UP000249390"/>
    </source>
</evidence>
<dbReference type="PANTHER" id="PTHR31672:SF13">
    <property type="entry name" value="F-BOX PROTEIN CPR30-LIKE"/>
    <property type="match status" value="1"/>
</dbReference>
<dbReference type="PROSITE" id="PS50181">
    <property type="entry name" value="FBOX"/>
    <property type="match status" value="1"/>
</dbReference>
<dbReference type="NCBIfam" id="TIGR01640">
    <property type="entry name" value="F_box_assoc_1"/>
    <property type="match status" value="1"/>
</dbReference>
<proteinExistence type="predicted"/>
<dbReference type="Proteomes" id="UP000249390">
    <property type="component" value="Unassembled WGS sequence"/>
</dbReference>
<reference evidence="2 3" key="1">
    <citation type="submission" date="2018-06" db="EMBL/GenBank/DDBJ databases">
        <title>The Genome of Cuscuta australis (Dodder) Provides Insight into the Evolution of Plant Parasitism.</title>
        <authorList>
            <person name="Liu H."/>
        </authorList>
    </citation>
    <scope>NUCLEOTIDE SEQUENCE [LARGE SCALE GENOMIC DNA]</scope>
    <source>
        <strain evidence="3">cv. Yunnan</strain>
        <tissue evidence="2">Vines</tissue>
    </source>
</reference>
<dbReference type="Pfam" id="PF00646">
    <property type="entry name" value="F-box"/>
    <property type="match status" value="1"/>
</dbReference>
<comment type="caution">
    <text evidence="2">The sequence shown here is derived from an EMBL/GenBank/DDBJ whole genome shotgun (WGS) entry which is preliminary data.</text>
</comment>
<dbReference type="InterPro" id="IPR017451">
    <property type="entry name" value="F-box-assoc_interact_dom"/>
</dbReference>
<sequence>MVMEADSQTLSLPQDIITDILKRLPVKTLIRFQCVCKSWKDLIKSSSFVAEQLHCTTPFLLFSRSRDFSLGHGDCSLGLRLLDCNLQIREELPEPPLIIDPLNHAIVVCSSNGLLCLRISMCRSCKQELPPSLIVWNPAIFEPLVLPPTSLIVNYRGNFFVGFGFSPIINDHKVVMIWFSAESFGASRAEVYSLSSCSWKVVECGLLDGMCLEFQTVTANGSMFWIGSKKCVNGDGGTRTDLKIVSFNITTEVFTLIPMPSHSFSFYRLAVCEKKLCLIAAPSASSSSSSPGSGSKIHWWVMEEDRCNWVKKYISCPLSCALSPVTIWKNEIVCYVGGSVRVTEFAGVNDEPNIALLNLTTGGYKLFVFRERYIAINHVESLVPVRGKKYSCTWTS</sequence>
<gene>
    <name evidence="2" type="ORF">DM860_008496</name>
</gene>
<dbReference type="CDD" id="cd22157">
    <property type="entry name" value="F-box_AtFBW1-like"/>
    <property type="match status" value="1"/>
</dbReference>
<protein>
    <recommendedName>
        <fullName evidence="1">F-box domain-containing protein</fullName>
    </recommendedName>
</protein>
<organism evidence="2 3">
    <name type="scientific">Cuscuta australis</name>
    <dbReference type="NCBI Taxonomy" id="267555"/>
    <lineage>
        <taxon>Eukaryota</taxon>
        <taxon>Viridiplantae</taxon>
        <taxon>Streptophyta</taxon>
        <taxon>Embryophyta</taxon>
        <taxon>Tracheophyta</taxon>
        <taxon>Spermatophyta</taxon>
        <taxon>Magnoliopsida</taxon>
        <taxon>eudicotyledons</taxon>
        <taxon>Gunneridae</taxon>
        <taxon>Pentapetalae</taxon>
        <taxon>asterids</taxon>
        <taxon>lamiids</taxon>
        <taxon>Solanales</taxon>
        <taxon>Convolvulaceae</taxon>
        <taxon>Cuscuteae</taxon>
        <taxon>Cuscuta</taxon>
        <taxon>Cuscuta subgen. Grammica</taxon>
        <taxon>Cuscuta sect. Cleistogrammica</taxon>
    </lineage>
</organism>
<dbReference type="InterPro" id="IPR001810">
    <property type="entry name" value="F-box_dom"/>
</dbReference>
<dbReference type="InterPro" id="IPR036047">
    <property type="entry name" value="F-box-like_dom_sf"/>
</dbReference>
<dbReference type="InterPro" id="IPR011043">
    <property type="entry name" value="Gal_Oxase/kelch_b-propeller"/>
</dbReference>